<comment type="subcellular location">
    <subcellularLocation>
        <location evidence="1">Cell membrane</location>
        <topology evidence="1">Multi-pass membrane protein</topology>
    </subcellularLocation>
</comment>
<sequence>MEISSQLTEYLLTLGPWVVFFMTFAETAFIVGLVLPAEPTIIAACLLSVEGHFGLGSVVVATVAGGALGDTCGFWLGRTGGRRLLEGTGRFREMVRRHQVRTNGLIERYSVFAVTVGRVISFVRTLMPVIVGSSELSYRRFLVYDLLGVALWATVSILLGVGVAVGWQMVGDVFGVWWPATLAVTALALWGLLARRFRHRRKTD</sequence>
<dbReference type="PANTHER" id="PTHR42709">
    <property type="entry name" value="ALKALINE PHOSPHATASE LIKE PROTEIN"/>
    <property type="match status" value="1"/>
</dbReference>
<gene>
    <name evidence="8" type="ORF">METZ01_LOCUS155071</name>
</gene>
<organism evidence="8">
    <name type="scientific">marine metagenome</name>
    <dbReference type="NCBI Taxonomy" id="408172"/>
    <lineage>
        <taxon>unclassified sequences</taxon>
        <taxon>metagenomes</taxon>
        <taxon>ecological metagenomes</taxon>
    </lineage>
</organism>
<reference evidence="8" key="1">
    <citation type="submission" date="2018-05" db="EMBL/GenBank/DDBJ databases">
        <authorList>
            <person name="Lanie J.A."/>
            <person name="Ng W.-L."/>
            <person name="Kazmierczak K.M."/>
            <person name="Andrzejewski T.M."/>
            <person name="Davidsen T.M."/>
            <person name="Wayne K.J."/>
            <person name="Tettelin H."/>
            <person name="Glass J.I."/>
            <person name="Rusch D."/>
            <person name="Podicherti R."/>
            <person name="Tsui H.-C.T."/>
            <person name="Winkler M.E."/>
        </authorList>
    </citation>
    <scope>NUCLEOTIDE SEQUENCE</scope>
</reference>
<dbReference type="InterPro" id="IPR032816">
    <property type="entry name" value="VTT_dom"/>
</dbReference>
<dbReference type="InterPro" id="IPR051311">
    <property type="entry name" value="DedA_domain"/>
</dbReference>
<evidence type="ECO:0000313" key="8">
    <source>
        <dbReference type="EMBL" id="SVB02217.1"/>
    </source>
</evidence>
<dbReference type="Pfam" id="PF09335">
    <property type="entry name" value="VTT_dom"/>
    <property type="match status" value="1"/>
</dbReference>
<evidence type="ECO:0000256" key="5">
    <source>
        <dbReference type="ARBA" id="ARBA00023136"/>
    </source>
</evidence>
<evidence type="ECO:0000256" key="1">
    <source>
        <dbReference type="ARBA" id="ARBA00004651"/>
    </source>
</evidence>
<evidence type="ECO:0000259" key="7">
    <source>
        <dbReference type="Pfam" id="PF09335"/>
    </source>
</evidence>
<evidence type="ECO:0000256" key="6">
    <source>
        <dbReference type="SAM" id="Phobius"/>
    </source>
</evidence>
<keyword evidence="3 6" id="KW-0812">Transmembrane</keyword>
<name>A0A382AMK0_9ZZZZ</name>
<dbReference type="GO" id="GO:0005886">
    <property type="term" value="C:plasma membrane"/>
    <property type="evidence" value="ECO:0007669"/>
    <property type="project" value="UniProtKB-SubCell"/>
</dbReference>
<protein>
    <recommendedName>
        <fullName evidence="7">VTT domain-containing protein</fullName>
    </recommendedName>
</protein>
<proteinExistence type="predicted"/>
<keyword evidence="2" id="KW-1003">Cell membrane</keyword>
<feature type="transmembrane region" description="Helical" evidence="6">
    <location>
        <begin position="176"/>
        <end position="194"/>
    </location>
</feature>
<evidence type="ECO:0000256" key="3">
    <source>
        <dbReference type="ARBA" id="ARBA00022692"/>
    </source>
</evidence>
<accession>A0A382AMK0</accession>
<keyword evidence="4 6" id="KW-1133">Transmembrane helix</keyword>
<feature type="transmembrane region" description="Helical" evidence="6">
    <location>
        <begin position="146"/>
        <end position="170"/>
    </location>
</feature>
<dbReference type="PANTHER" id="PTHR42709:SF6">
    <property type="entry name" value="UNDECAPRENYL PHOSPHATE TRANSPORTER A"/>
    <property type="match status" value="1"/>
</dbReference>
<dbReference type="AlphaFoldDB" id="A0A382AMK0"/>
<evidence type="ECO:0000256" key="4">
    <source>
        <dbReference type="ARBA" id="ARBA00022989"/>
    </source>
</evidence>
<dbReference type="EMBL" id="UINC01025851">
    <property type="protein sequence ID" value="SVB02217.1"/>
    <property type="molecule type" value="Genomic_DNA"/>
</dbReference>
<feature type="domain" description="VTT" evidence="7">
    <location>
        <begin position="36"/>
        <end position="160"/>
    </location>
</feature>
<keyword evidence="5 6" id="KW-0472">Membrane</keyword>
<feature type="transmembrane region" description="Helical" evidence="6">
    <location>
        <begin position="12"/>
        <end position="35"/>
    </location>
</feature>
<evidence type="ECO:0000256" key="2">
    <source>
        <dbReference type="ARBA" id="ARBA00022475"/>
    </source>
</evidence>
<feature type="transmembrane region" description="Helical" evidence="6">
    <location>
        <begin position="55"/>
        <end position="76"/>
    </location>
</feature>